<feature type="transmembrane region" description="Helical" evidence="1">
    <location>
        <begin position="141"/>
        <end position="160"/>
    </location>
</feature>
<feature type="transmembrane region" description="Helical" evidence="1">
    <location>
        <begin position="110"/>
        <end position="134"/>
    </location>
</feature>
<feature type="transmembrane region" description="Helical" evidence="1">
    <location>
        <begin position="78"/>
        <end position="98"/>
    </location>
</feature>
<keyword evidence="1" id="KW-1133">Transmembrane helix</keyword>
<feature type="transmembrane region" description="Helical" evidence="1">
    <location>
        <begin position="191"/>
        <end position="211"/>
    </location>
</feature>
<feature type="transmembrane region" description="Helical" evidence="1">
    <location>
        <begin position="166"/>
        <end position="184"/>
    </location>
</feature>
<evidence type="ECO:0000313" key="2">
    <source>
        <dbReference type="EMBL" id="MBB3727134.1"/>
    </source>
</evidence>
<accession>A0A7W5YR62</accession>
<reference evidence="2 3" key="1">
    <citation type="submission" date="2020-08" db="EMBL/GenBank/DDBJ databases">
        <title>Sequencing the genomes of 1000 actinobacteria strains.</title>
        <authorList>
            <person name="Klenk H.-P."/>
        </authorList>
    </citation>
    <scope>NUCLEOTIDE SEQUENCE [LARGE SCALE GENOMIC DNA]</scope>
    <source>
        <strain evidence="2 3">DSM 44320</strain>
    </source>
</reference>
<dbReference type="Proteomes" id="UP000579945">
    <property type="component" value="Unassembled WGS sequence"/>
</dbReference>
<gene>
    <name evidence="2" type="ORF">FHR33_002994</name>
</gene>
<evidence type="ECO:0000313" key="3">
    <source>
        <dbReference type="Proteomes" id="UP000579945"/>
    </source>
</evidence>
<feature type="transmembrane region" description="Helical" evidence="1">
    <location>
        <begin position="49"/>
        <end position="66"/>
    </location>
</feature>
<keyword evidence="3" id="KW-1185">Reference proteome</keyword>
<comment type="caution">
    <text evidence="2">The sequence shown here is derived from an EMBL/GenBank/DDBJ whole genome shotgun (WGS) entry which is preliminary data.</text>
</comment>
<organism evidence="2 3">
    <name type="scientific">Nonomuraea dietziae</name>
    <dbReference type="NCBI Taxonomy" id="65515"/>
    <lineage>
        <taxon>Bacteria</taxon>
        <taxon>Bacillati</taxon>
        <taxon>Actinomycetota</taxon>
        <taxon>Actinomycetes</taxon>
        <taxon>Streptosporangiales</taxon>
        <taxon>Streptosporangiaceae</taxon>
        <taxon>Nonomuraea</taxon>
    </lineage>
</organism>
<keyword evidence="1" id="KW-0472">Membrane</keyword>
<evidence type="ECO:0000256" key="1">
    <source>
        <dbReference type="SAM" id="Phobius"/>
    </source>
</evidence>
<evidence type="ECO:0008006" key="4">
    <source>
        <dbReference type="Google" id="ProtNLM"/>
    </source>
</evidence>
<sequence length="250" mass="25900">MTPLIGAIVTLGMLVVIPMGLRLLGVRAWPFLAGALPGALSLWLPRGPLAVALAVCYGLATLYLAFHALPRLRRPDPVQLAAATALATPSVAALSLIAERAGYHLLGYTPHMLALTVAHFHFAGFAAALVAGLVGRQARSGAAALTVPAGTLLVLGGYFVGDWAELAGSVVLTAGMWWVGWLAWRSFRGVFLLTGAVLVASMLLALSWAVGQAAGLPHPSMELMIATHGVGNAFGFALCAVAALRRLDPL</sequence>
<keyword evidence="1" id="KW-0812">Transmembrane</keyword>
<dbReference type="Pfam" id="PF14158">
    <property type="entry name" value="YndJ"/>
    <property type="match status" value="1"/>
</dbReference>
<protein>
    <recommendedName>
        <fullName evidence="4">YndJ-like protein</fullName>
    </recommendedName>
</protein>
<feature type="transmembrane region" description="Helical" evidence="1">
    <location>
        <begin position="223"/>
        <end position="244"/>
    </location>
</feature>
<dbReference type="AlphaFoldDB" id="A0A7W5YR62"/>
<dbReference type="InterPro" id="IPR025450">
    <property type="entry name" value="YndJ-like"/>
</dbReference>
<dbReference type="GeneID" id="95389451"/>
<name>A0A7W5YR62_9ACTN</name>
<dbReference type="EMBL" id="JACIBV010000001">
    <property type="protein sequence ID" value="MBB3727134.1"/>
    <property type="molecule type" value="Genomic_DNA"/>
</dbReference>
<dbReference type="RefSeq" id="WP_183647300.1">
    <property type="nucleotide sequence ID" value="NZ_JACIBV010000001.1"/>
</dbReference>
<proteinExistence type="predicted"/>